<accession>Q7NVC9</accession>
<sequence>MRDDAIAASPGEAQGAALGAGIVGQRALAGAVQGQPGQRRQLGRLWRHAIHACNDAGEQAAEGIVGVQVDLHSPSALEEGGDQSVAGCKAAIVEAVQSQPGAAARAALHGQPGLAAAAGVAERGDGRAVPAGAGGVALVNLGGLHGVAHAVGAGADVKRNRAVIAGLRIADANPQRALRIGVDVYFIRRRLAQQFPCRCAVAQHHRHFRAFLHGAAVDDVKADRADFVAAGEVAIAQSGVGDAAAEQVALRQEAADHRSEIAGIEGLLVDAERELRIQHTGIVVQHGGAGAGAAAAGGAIQCGEDLADAGQIQAQPVEQGAVAQAAGLAAAIVHVEVAAAKTAFQLHEGMPVIGPGIGGDGVQHLVHAGAVGAEGRGGEVGAAAEAGCGQHLR</sequence>
<dbReference type="Proteomes" id="UP000001424">
    <property type="component" value="Chromosome"/>
</dbReference>
<evidence type="ECO:0000313" key="1">
    <source>
        <dbReference type="EMBL" id="AAQ60086.1"/>
    </source>
</evidence>
<protein>
    <submittedName>
        <fullName evidence="1">Uncharacterized protein</fullName>
    </submittedName>
</protein>
<proteinExistence type="predicted"/>
<dbReference type="HOGENOM" id="CLU_701502_0_0_4"/>
<keyword evidence="2" id="KW-1185">Reference proteome</keyword>
<dbReference type="KEGG" id="cvi:CV_2414"/>
<dbReference type="EMBL" id="AE016825">
    <property type="protein sequence ID" value="AAQ60086.1"/>
    <property type="molecule type" value="Genomic_DNA"/>
</dbReference>
<reference evidence="1 2" key="1">
    <citation type="journal article" date="2003" name="Proc. Natl. Acad. Sci. U.S.A.">
        <title>The complete genome sequence of Chromobacterium violaceum reveals remarkable and exploitable bacterial adaptability.</title>
        <authorList>
            <person name="Vasconcelos A.T.R."/>
            <person name="de Almeida D.F."/>
            <person name="Almeida F.C."/>
            <person name="de Almeida L.G.P."/>
            <person name="de Almeida R."/>
            <person name="Goncalves J.A.A."/>
            <person name="Andrade E.M."/>
            <person name="Antonio R.V."/>
            <person name="Araripe J."/>
            <person name="de Araujo M.F.F."/>
            <person name="Filho S.A."/>
            <person name="Azevedo V."/>
            <person name="Batista A.J."/>
            <person name="Bataus L.A.M."/>
            <person name="Batista J.S."/>
            <person name="Belo A."/>
            <person name="vander Berg C."/>
            <person name="Blamey J."/>
            <person name="Bogo M."/>
            <person name="Bonato S."/>
            <person name="Bordignon J."/>
            <person name="Brito C.A."/>
            <person name="Brocchi M."/>
            <person name="Burity H.A."/>
            <person name="Camargo A.A."/>
            <person name="Cardoso D.D.P."/>
            <person name="Carneiro N.P."/>
            <person name="Carraro D.M."/>
            <person name="Carvalho C.M.B."/>
            <person name="Cascardo J.C.M."/>
            <person name="Cavada B.S."/>
            <person name="Chueire L.M.O."/>
            <person name="Pasa T.B.C."/>
            <person name="Duran N."/>
            <person name="Fagundes N."/>
            <person name="Falcao C.L."/>
            <person name="Fantinatti F."/>
            <person name="Farias I.P."/>
            <person name="Felipe M.S.S."/>
            <person name="Ferrari L.P."/>
            <person name="Ferro J.A."/>
            <person name="Ferro M.I.T."/>
            <person name="Franco G.R."/>
            <person name="Freitas N.S.A."/>
            <person name="Furlan L.R."/>
            <person name="Gazzinelli R.T."/>
            <person name="Gomes E.A."/>
            <person name="Goncalves P.R."/>
            <person name="Grangeiro T.B."/>
            <person name="Grattapaglia D."/>
            <person name="Grisard E.C."/>
            <person name="Guimaraes C.T."/>
            <person name="Hanna E.S."/>
            <person name="Hungria M."/>
            <person name="Jardim S.N."/>
            <person name="Laurino J."/>
            <person name="Leoi L.C.T."/>
            <person name="Fassarella L."/>
            <person name="Lima A."/>
            <person name="Loureiro M.F."/>
            <person name="Lyra M.C.P."/>
            <person name="Macedo M."/>
            <person name="Madeira H.M.F."/>
            <person name="Manfio G.P."/>
            <person name="Maranhao A.Q."/>
            <person name="Martins W.S."/>
            <person name="di Mauro S.M.Z."/>
            <person name="de Medeiros S.R.B."/>
            <person name="Meissner R.D.V."/>
            <person name="Menck C.F.M."/>
            <person name="Moreira M.A.M."/>
            <person name="Nascimento F.F."/>
            <person name="Nicolas M.F."/>
            <person name="Oliveira J.G."/>
            <person name="Oliveira S.C."/>
            <person name="Paixao R.F.C."/>
            <person name="Parente J.A."/>
            <person name="Pedrosa F.O."/>
            <person name="Pena S.J.D."/>
            <person name="Perreira J.O."/>
            <person name="Perreira M."/>
            <person name="Pinto L.S.R.C."/>
            <person name="Pinto L.S."/>
            <person name="Porto J.I.R."/>
            <person name="Potrich D.P."/>
            <person name="Neto C.E.R."/>
            <person name="Reis A.M.M."/>
            <person name="Rigo L.U."/>
            <person name="Rondinelli E."/>
            <person name="dos Santos E.B.P."/>
            <person name="Santos F.R."/>
            <person name="Schneider M.P.C."/>
            <person name="Seuanez H.N."/>
            <person name="Silva A.M.R."/>
            <person name="da Silva A.L.C."/>
            <person name="Silva D.W."/>
            <person name="Silva R."/>
            <person name="Simoes I.C."/>
            <person name="Simon D."/>
            <person name="Soares C.M.A."/>
            <person name="Soares R.B.A."/>
            <person name="Souza E.M."/>
            <person name="Souza K.R.L."/>
            <person name="Souza R.C."/>
            <person name="Steffens M.B.R."/>
            <person name="Steindel M."/>
            <person name="Teixeira S.R."/>
            <person name="Urmenyi T."/>
            <person name="Vettore A."/>
            <person name="Wassem R."/>
            <person name="Zaha A."/>
            <person name="Simpson A.J.G."/>
        </authorList>
    </citation>
    <scope>NUCLEOTIDE SEQUENCE [LARGE SCALE GENOMIC DNA]</scope>
    <source>
        <strain evidence="2">ATCC 12472 / DSM 30191 / JCM 1249 / NBRC 12614 / NCIMB 9131 / NCTC 9757</strain>
    </source>
</reference>
<dbReference type="STRING" id="243365.CV_2414"/>
<dbReference type="AlphaFoldDB" id="Q7NVC9"/>
<gene>
    <name evidence="1" type="ordered locus">CV_2414</name>
</gene>
<name>Q7NVC9_CHRVO</name>
<evidence type="ECO:0000313" key="2">
    <source>
        <dbReference type="Proteomes" id="UP000001424"/>
    </source>
</evidence>
<organism evidence="1 2">
    <name type="scientific">Chromobacterium violaceum (strain ATCC 12472 / DSM 30191 / JCM 1249 / CCUG 213 / NBRC 12614 / NCIMB 9131 / NCTC 9757 / MK)</name>
    <dbReference type="NCBI Taxonomy" id="243365"/>
    <lineage>
        <taxon>Bacteria</taxon>
        <taxon>Pseudomonadati</taxon>
        <taxon>Pseudomonadota</taxon>
        <taxon>Betaproteobacteria</taxon>
        <taxon>Neisseriales</taxon>
        <taxon>Chromobacteriaceae</taxon>
        <taxon>Chromobacterium</taxon>
    </lineage>
</organism>